<keyword evidence="7 10" id="KW-0833">Ubl conjugation pathway</keyword>
<dbReference type="EC" id="6.2.1.45" evidence="4"/>
<dbReference type="SUPFAM" id="SSF69572">
    <property type="entry name" value="Activating enzymes of the ubiquitin-like proteins"/>
    <property type="match status" value="2"/>
</dbReference>
<dbReference type="InterPro" id="IPR018075">
    <property type="entry name" value="UBQ-activ_enz_E1"/>
</dbReference>
<comment type="similarity">
    <text evidence="3 10">Belongs to the ubiquitin-activating E1 family.</text>
</comment>
<sequence length="1299" mass="146622">MYMLCRIQCDFVFRFPRYESSMSLCEESTKNLNSNQVDPNNPSPPSKRSKIDSIDCSTGDKIQKSRTDMVEGSDSRNSENSFNTDMANGRSKLGSFDPQLYSRQLYALGEVAMRRLRISTVLISGIGGVGVEIAKNLILGGIRHVTIHDTKTATWLDLSAQYYLNEQCLGKNRAVESWPHLEELNDSVTVGCITEELNENLVKQFDLVIITEATLAEQKQINLWTRKYGKKFIAADCRGLFGVLFNDFGSNHIIDDSNGEPCTEVIINHIDRETGNVFVLEDMKHNLEDGDYVTFREVKGMVELNDCPPRKVKVINTMEFNIGDISTYSEHTEGGKAKTVKVPVKMEFVSLNEALLDPEILVSDHSKLDRPQQMHVIWQGLHMFFEKEGRLPRPQNLADAEQMLQYCEEINTQLPAKIKLEKVDARLAKMLSFQAVGNLVAMNGFIGGIAAQEAMKAVTGIFTPIHQWLYFDSLECLPETDSAYGLRDEGACRLQGSRYDGQAAVFGWNFQEALAKQKWLIVGAGAIGCELLKNFAMMGVACGKDGCLIITDMDNIELSNLNRQFLFRRSDVGAKKAEVAGKVAKNFNSQLNVVAMCERVGTGTENIFDDAFFEKLDGVANALDNIEARTYVDRRCVYYRLPLLDSGTQGPKGSTQVVYPFLTESYSSSHDPPEKSIPICTLRNFPNTIEHTIQWARDLFEGAFSIPAELANQFLDDPRGFFDRIDKMHDSQKLELLENVYHYLSDDRPATVEACVRWARLHFPEDQLTAFGTKFWSGSKRCPHAIYFDSSNPEHRQFIFASAFLRAQMYAMKPIDDMDKVVELASEVKPPPFKPKIGLKIPTTDEEAAELAGATSDDDSRFQDLQLMLAKLKPEKTSRLVPIDFEKDDDTNHHMEFITAASNLRAENYKIEKADFMKTKQIAGRIIPAIATTTAAVAGLVGLEFYKIVSSSSKKANLERFKNSFMNLALPFFGFAEPIRTPVKKFYDKEWTLWDCLELKGEMTLKEFLSYMKEKFNVEVTMLSQGVSMLFSFFLPLAKQQQRMNMKVTDLVESITGQKIPSYVNAIVLETMCTDEHASPVIKMRHFGFEVQFGKALHTHLACKLIAFIEAYVRFAFTVVVWAFFPRPWPGLAVENHLENLVGGDWCEVPSVIQHSVEVCSSIRFQTTVQDSDIHWPKKEKKRNKETAHCAVSIVDSWSYSNDNDTAYCSLNEPTIRPFARTSLPIWKLAFLSTPLTGALHCSKLFEIDCSTLCTFGAVVLDEEENVIFSSIPFYNLPILSIMYTDCCCKVFFIAYSTA</sequence>
<dbReference type="CDD" id="cd01490">
    <property type="entry name" value="Ube1_repeat2"/>
    <property type="match status" value="1"/>
</dbReference>
<evidence type="ECO:0000256" key="5">
    <source>
        <dbReference type="ARBA" id="ARBA00022598"/>
    </source>
</evidence>
<keyword evidence="14" id="KW-1185">Reference proteome</keyword>
<dbReference type="PANTHER" id="PTHR10953:SF4">
    <property type="entry name" value="UBIQUITIN-ACTIVATING ENZYME E1 C-TERMINAL DOMAIN-CONTAINING PROTEIN"/>
    <property type="match status" value="1"/>
</dbReference>
<evidence type="ECO:0000259" key="12">
    <source>
        <dbReference type="SMART" id="SM00985"/>
    </source>
</evidence>
<dbReference type="InterPro" id="IPR000594">
    <property type="entry name" value="ThiF_NAD_FAD-bd"/>
</dbReference>
<dbReference type="EMBL" id="JBEUSY010000318">
    <property type="protein sequence ID" value="KAL1238395.1"/>
    <property type="molecule type" value="Genomic_DNA"/>
</dbReference>
<evidence type="ECO:0000256" key="1">
    <source>
        <dbReference type="ARBA" id="ARBA00000488"/>
    </source>
</evidence>
<dbReference type="InterPro" id="IPR045886">
    <property type="entry name" value="ThiF/MoeB/HesA"/>
</dbReference>
<comment type="caution">
    <text evidence="13">The sequence shown here is derived from an EMBL/GenBank/DDBJ whole genome shotgun (WGS) entry which is preliminary data.</text>
</comment>
<evidence type="ECO:0000313" key="14">
    <source>
        <dbReference type="Proteomes" id="UP001558632"/>
    </source>
</evidence>
<dbReference type="InterPro" id="IPR033127">
    <property type="entry name" value="UBQ-activ_enz_E1_Cys_AS"/>
</dbReference>
<dbReference type="PRINTS" id="PR01849">
    <property type="entry name" value="UBIQUITINACT"/>
</dbReference>
<dbReference type="NCBIfam" id="TIGR01408">
    <property type="entry name" value="Ube1"/>
    <property type="match status" value="1"/>
</dbReference>
<dbReference type="Gene3D" id="3.10.290.60">
    <property type="entry name" value="Ubiquitin-activating enzyme E1, UFD domain"/>
    <property type="match status" value="1"/>
</dbReference>
<gene>
    <name evidence="13" type="ORF">TSPI_00572</name>
</gene>
<keyword evidence="5 10" id="KW-0436">Ligase</keyword>
<evidence type="ECO:0000256" key="9">
    <source>
        <dbReference type="PROSITE-ProRule" id="PRU10132"/>
    </source>
</evidence>
<dbReference type="Pfam" id="PF16190">
    <property type="entry name" value="E1_FCCH"/>
    <property type="match status" value="1"/>
</dbReference>
<evidence type="ECO:0000256" key="6">
    <source>
        <dbReference type="ARBA" id="ARBA00022741"/>
    </source>
</evidence>
<evidence type="ECO:0000313" key="13">
    <source>
        <dbReference type="EMBL" id="KAL1238395.1"/>
    </source>
</evidence>
<feature type="compositionally biased region" description="Basic and acidic residues" evidence="11">
    <location>
        <begin position="61"/>
        <end position="77"/>
    </location>
</feature>
<name>A0ABR3KKA2_TRISP</name>
<dbReference type="SMART" id="SM00985">
    <property type="entry name" value="UBA_e1_C"/>
    <property type="match status" value="1"/>
</dbReference>
<dbReference type="PANTHER" id="PTHR10953">
    <property type="entry name" value="UBIQUITIN-ACTIVATING ENZYME E1"/>
    <property type="match status" value="1"/>
</dbReference>
<dbReference type="Pfam" id="PF09358">
    <property type="entry name" value="E1_UFD"/>
    <property type="match status" value="1"/>
</dbReference>
<keyword evidence="8 10" id="KW-0067">ATP-binding</keyword>
<reference evidence="13 14" key="1">
    <citation type="submission" date="2024-07" db="EMBL/GenBank/DDBJ databases">
        <title>Enhanced genomic and transcriptomic resources for Trichinella pseudospiralis and T. spiralis underpin the discovery of pronounced molecular differences between stages and species.</title>
        <authorList>
            <person name="Pasi K.K."/>
            <person name="La Rosa G."/>
            <person name="Gomez-Morales M.A."/>
            <person name="Tosini F."/>
            <person name="Sumanam S."/>
            <person name="Young N.D."/>
            <person name="Chang B.C."/>
            <person name="Robin G.B."/>
        </authorList>
    </citation>
    <scope>NUCLEOTIDE SEQUENCE [LARGE SCALE GENOMIC DNA]</scope>
    <source>
        <strain evidence="13">ISS534</strain>
    </source>
</reference>
<dbReference type="InterPro" id="IPR042449">
    <property type="entry name" value="Ub-E1_IAD_1"/>
</dbReference>
<dbReference type="Gene3D" id="1.10.10.2660">
    <property type="entry name" value="Ubiquitin-activating enzyme E1, SCCH domain"/>
    <property type="match status" value="1"/>
</dbReference>
<dbReference type="InterPro" id="IPR032420">
    <property type="entry name" value="E1_4HB"/>
</dbReference>
<dbReference type="InterPro" id="IPR018965">
    <property type="entry name" value="Ub-activating_enz_E1_C"/>
</dbReference>
<comment type="pathway">
    <text evidence="2">Protein modification; protein ubiquitination.</text>
</comment>
<keyword evidence="6 10" id="KW-0547">Nucleotide-binding</keyword>
<dbReference type="InterPro" id="IPR042063">
    <property type="entry name" value="Ubi_acti_E1_SCCH"/>
</dbReference>
<comment type="catalytic activity">
    <reaction evidence="1">
        <text>ATP + ubiquitin + [E1 ubiquitin-activating enzyme]-L-cysteine = AMP + diphosphate + S-ubiquitinyl-[E1 ubiquitin-activating enzyme]-L-cysteine.</text>
        <dbReference type="EC" id="6.2.1.45"/>
    </reaction>
</comment>
<accession>A0ABR3KKA2</accession>
<dbReference type="Pfam" id="PF16191">
    <property type="entry name" value="E1_4HB"/>
    <property type="match status" value="1"/>
</dbReference>
<dbReference type="Pfam" id="PF10585">
    <property type="entry name" value="UBA_E1_SCCH"/>
    <property type="match status" value="1"/>
</dbReference>
<evidence type="ECO:0000256" key="10">
    <source>
        <dbReference type="RuleBase" id="RU000519"/>
    </source>
</evidence>
<protein>
    <recommendedName>
        <fullName evidence="4">E1 ubiquitin-activating enzyme</fullName>
        <ecNumber evidence="4">6.2.1.45</ecNumber>
    </recommendedName>
</protein>
<dbReference type="InterPro" id="IPR035985">
    <property type="entry name" value="Ubiquitin-activating_enz"/>
</dbReference>
<evidence type="ECO:0000256" key="2">
    <source>
        <dbReference type="ARBA" id="ARBA00004906"/>
    </source>
</evidence>
<dbReference type="Gene3D" id="3.50.50.80">
    <property type="entry name" value="Ubiquitin-activating enzyme E1, inactive adenylation domain, subdomain 1"/>
    <property type="match status" value="1"/>
</dbReference>
<organism evidence="13 14">
    <name type="scientific">Trichinella spiralis</name>
    <name type="common">Trichina worm</name>
    <dbReference type="NCBI Taxonomy" id="6334"/>
    <lineage>
        <taxon>Eukaryota</taxon>
        <taxon>Metazoa</taxon>
        <taxon>Ecdysozoa</taxon>
        <taxon>Nematoda</taxon>
        <taxon>Enoplea</taxon>
        <taxon>Dorylaimia</taxon>
        <taxon>Trichinellida</taxon>
        <taxon>Trichinellidae</taxon>
        <taxon>Trichinella</taxon>
    </lineage>
</organism>
<dbReference type="InterPro" id="IPR019572">
    <property type="entry name" value="UBA_E1_SCCH"/>
</dbReference>
<dbReference type="Pfam" id="PF00899">
    <property type="entry name" value="ThiF"/>
    <property type="match status" value="1"/>
</dbReference>
<evidence type="ECO:0000256" key="4">
    <source>
        <dbReference type="ARBA" id="ARBA00012990"/>
    </source>
</evidence>
<dbReference type="Gene3D" id="3.40.50.720">
    <property type="entry name" value="NAD(P)-binding Rossmann-like Domain"/>
    <property type="match status" value="1"/>
</dbReference>
<evidence type="ECO:0000256" key="8">
    <source>
        <dbReference type="ARBA" id="ARBA00022840"/>
    </source>
</evidence>
<dbReference type="Gene3D" id="3.40.50.12550">
    <property type="entry name" value="Ubiquitin-activating enzyme E1, inactive adenylation domain, subdomain 2"/>
    <property type="match status" value="1"/>
</dbReference>
<feature type="domain" description="Ubiquitin-activating enzyme E1 C-terminal" evidence="12">
    <location>
        <begin position="961"/>
        <end position="1082"/>
    </location>
</feature>
<feature type="region of interest" description="Disordered" evidence="11">
    <location>
        <begin position="31"/>
        <end position="90"/>
    </location>
</feature>
<dbReference type="InterPro" id="IPR000011">
    <property type="entry name" value="UBQ/SUMO-activ_enz_E1-like"/>
</dbReference>
<dbReference type="PROSITE" id="PS00865">
    <property type="entry name" value="UBIQUITIN_ACTIVAT_2"/>
    <property type="match status" value="1"/>
</dbReference>
<dbReference type="InterPro" id="IPR038252">
    <property type="entry name" value="UBA_E1_C_sf"/>
</dbReference>
<dbReference type="InterPro" id="IPR042302">
    <property type="entry name" value="E1_FCCH_sf"/>
</dbReference>
<dbReference type="Gene3D" id="2.40.30.180">
    <property type="entry name" value="Ubiquitin-activating enzyme E1, FCCH domain"/>
    <property type="match status" value="1"/>
</dbReference>
<dbReference type="Proteomes" id="UP001558632">
    <property type="component" value="Unassembled WGS sequence"/>
</dbReference>
<evidence type="ECO:0000256" key="7">
    <source>
        <dbReference type="ARBA" id="ARBA00022786"/>
    </source>
</evidence>
<evidence type="ECO:0000256" key="11">
    <source>
        <dbReference type="SAM" id="MobiDB-lite"/>
    </source>
</evidence>
<feature type="active site" description="Glycyl thioester intermediate" evidence="9">
    <location>
        <position position="680"/>
    </location>
</feature>
<evidence type="ECO:0000256" key="3">
    <source>
        <dbReference type="ARBA" id="ARBA00005673"/>
    </source>
</evidence>
<dbReference type="InterPro" id="IPR032418">
    <property type="entry name" value="E1_FCCH"/>
</dbReference>
<proteinExistence type="inferred from homology"/>